<comment type="subcellular location">
    <subcellularLocation>
        <location evidence="1">Endomembrane system</location>
    </subcellularLocation>
</comment>
<dbReference type="PANTHER" id="PTHR14514:SF3">
    <property type="entry name" value="NESPRIN-1"/>
    <property type="match status" value="1"/>
</dbReference>
<name>A0ABV0P318_9TELE</name>
<evidence type="ECO:0000256" key="5">
    <source>
        <dbReference type="SAM" id="Coils"/>
    </source>
</evidence>
<comment type="caution">
    <text evidence="7">The sequence shown here is derived from an EMBL/GenBank/DDBJ whole genome shotgun (WGS) entry which is preliminary data.</text>
</comment>
<feature type="domain" description="Nesprin-1/3 spectrin repeats region" evidence="6">
    <location>
        <begin position="514"/>
        <end position="618"/>
    </location>
</feature>
<gene>
    <name evidence="7" type="ORF">GOODEAATRI_010267</name>
</gene>
<keyword evidence="8" id="KW-1185">Reference proteome</keyword>
<evidence type="ECO:0000259" key="6">
    <source>
        <dbReference type="Pfam" id="PF25803"/>
    </source>
</evidence>
<dbReference type="InterPro" id="IPR057932">
    <property type="entry name" value="Spectrin_SYNE1_3"/>
</dbReference>
<reference evidence="7 8" key="1">
    <citation type="submission" date="2021-06" db="EMBL/GenBank/DDBJ databases">
        <authorList>
            <person name="Palmer J.M."/>
        </authorList>
    </citation>
    <scope>NUCLEOTIDE SEQUENCE [LARGE SCALE GENOMIC DNA]</scope>
    <source>
        <strain evidence="7 8">GA_2019</strain>
        <tissue evidence="7">Muscle</tissue>
    </source>
</reference>
<protein>
    <recommendedName>
        <fullName evidence="6">Nesprin-1/3 spectrin repeats region domain-containing protein</fullName>
    </recommendedName>
</protein>
<dbReference type="Pfam" id="PF25803">
    <property type="entry name" value="Spectrin_SYNE1_2"/>
    <property type="match status" value="1"/>
</dbReference>
<evidence type="ECO:0000313" key="7">
    <source>
        <dbReference type="EMBL" id="MEQ2178085.1"/>
    </source>
</evidence>
<dbReference type="Gene3D" id="1.20.58.60">
    <property type="match status" value="3"/>
</dbReference>
<evidence type="ECO:0000313" key="8">
    <source>
        <dbReference type="Proteomes" id="UP001476798"/>
    </source>
</evidence>
<keyword evidence="3" id="KW-0677">Repeat</keyword>
<organism evidence="7 8">
    <name type="scientific">Goodea atripinnis</name>
    <dbReference type="NCBI Taxonomy" id="208336"/>
    <lineage>
        <taxon>Eukaryota</taxon>
        <taxon>Metazoa</taxon>
        <taxon>Chordata</taxon>
        <taxon>Craniata</taxon>
        <taxon>Vertebrata</taxon>
        <taxon>Euteleostomi</taxon>
        <taxon>Actinopterygii</taxon>
        <taxon>Neopterygii</taxon>
        <taxon>Teleostei</taxon>
        <taxon>Neoteleostei</taxon>
        <taxon>Acanthomorphata</taxon>
        <taxon>Ovalentaria</taxon>
        <taxon>Atherinomorphae</taxon>
        <taxon>Cyprinodontiformes</taxon>
        <taxon>Goodeidae</taxon>
        <taxon>Goodea</taxon>
    </lineage>
</organism>
<keyword evidence="4" id="KW-0472">Membrane</keyword>
<evidence type="ECO:0000256" key="4">
    <source>
        <dbReference type="ARBA" id="ARBA00023136"/>
    </source>
</evidence>
<evidence type="ECO:0000256" key="2">
    <source>
        <dbReference type="ARBA" id="ARBA00022553"/>
    </source>
</evidence>
<dbReference type="Proteomes" id="UP001476798">
    <property type="component" value="Unassembled WGS sequence"/>
</dbReference>
<sequence>MFYAQETYKQAKNTLTYFDFQKQRLDGLMSQMTERLEAGLQSVVQQQRADMDSAQDALTSLSRSHPSQELSVLSSDLTSIAKRTEVVAQRCGKTRSSLQDGLQLHFNATRYSLPPQISLEQMSEGDERLSQIQKDAGKLQLHLTKVGAAQEAQALSESGRGSGGEVRLAGQLQMEYQALLKAARESLRGCQESQAFGDTLQGVWAWLEEIQEKLGTVDSTIGTKEQLEQRLETVQDILLLKGEGEVKLNMVMGKAELALRSYGVSGQEVVRSQLQEVEDAWATLLWGGYLKSAAQLRSWMEAVKREVCAPLPPQPGPREKASQLERLRALMTDLEDHQMALSSLEEKARELFKKTDDASFNHGARTQLQVQFDHLTALVEERVHLAQAVVLEHQDYLEAIRELTDWLMSAGEELQHWSETSGHSTSIRKKLSEVKVRKVMKKERVKCRLLEGRERLSRVRRSAASTAEHTAAGGCEAMDRQLGALSHALEQWEGAALRARDSLEGALAAAEASEEEYDHLTACLEERLKEFDGRLRWWSQELVKAEGRSSGEEAVEGWKLAKEILEGLQSAEPMAEKLKSQLNDLVRYSRDLGSQSDQVTAIIKQHNSLSLRASRECHNKERLLEQRFRAALRDFQQWLVNAKISTAKCFDVPQTVIEVSTALQRIQNLQSQMTEFEASAEPLQDWLNSTESRVQESSARLHDLPTKKQELGKLKLGKLRDKAHHLWEGQAAGKGFVHRVSQLSAQYLSLSNLTKESCSKGHTLLASVLSSRERVIPWGAPQIEDRALDTAKREWASYQSRLEETQAQLHSMLTRLRQMGHRFLNLAQWLEDTEKMASIRSNRRSDRNTKQSQLKKLQVREMISAQDF</sequence>
<dbReference type="PANTHER" id="PTHR14514">
    <property type="entry name" value="PKA ANCHORING PROTEIN"/>
    <property type="match status" value="1"/>
</dbReference>
<keyword evidence="2" id="KW-0597">Phosphoprotein</keyword>
<dbReference type="SUPFAM" id="SSF46966">
    <property type="entry name" value="Spectrin repeat"/>
    <property type="match status" value="3"/>
</dbReference>
<accession>A0ABV0P318</accession>
<proteinExistence type="predicted"/>
<dbReference type="EMBL" id="JAHRIO010060566">
    <property type="protein sequence ID" value="MEQ2178085.1"/>
    <property type="molecule type" value="Genomic_DNA"/>
</dbReference>
<evidence type="ECO:0000256" key="3">
    <source>
        <dbReference type="ARBA" id="ARBA00022737"/>
    </source>
</evidence>
<keyword evidence="5" id="KW-0175">Coiled coil</keyword>
<feature type="coiled-coil region" evidence="5">
    <location>
        <begin position="327"/>
        <end position="354"/>
    </location>
</feature>
<evidence type="ECO:0000256" key="1">
    <source>
        <dbReference type="ARBA" id="ARBA00004308"/>
    </source>
</evidence>